<dbReference type="GO" id="GO:0005829">
    <property type="term" value="C:cytosol"/>
    <property type="evidence" value="ECO:0007669"/>
    <property type="project" value="TreeGrafter"/>
</dbReference>
<comment type="function">
    <text evidence="6">Catalyzes the phosphorylation of ribose 1,5-bisphosphate to 5-phospho-D-ribosyl alpha-1-diphosphate (PRPP).</text>
</comment>
<comment type="caution">
    <text evidence="8">The sequence shown here is derived from an EMBL/GenBank/DDBJ whole genome shotgun (WGS) entry which is preliminary data.</text>
</comment>
<dbReference type="InterPro" id="IPR027417">
    <property type="entry name" value="P-loop_NTPase"/>
</dbReference>
<evidence type="ECO:0000256" key="5">
    <source>
        <dbReference type="ARBA" id="ARBA00022840"/>
    </source>
</evidence>
<dbReference type="EC" id="2.7.4.23" evidence="6"/>
<dbReference type="SUPFAM" id="SSF52540">
    <property type="entry name" value="P-loop containing nucleoside triphosphate hydrolases"/>
    <property type="match status" value="1"/>
</dbReference>
<dbReference type="PANTHER" id="PTHR23117">
    <property type="entry name" value="GUANYLATE KINASE-RELATED"/>
    <property type="match status" value="1"/>
</dbReference>
<dbReference type="GO" id="GO:0005524">
    <property type="term" value="F:ATP binding"/>
    <property type="evidence" value="ECO:0007669"/>
    <property type="project" value="UniProtKB-KW"/>
</dbReference>
<dbReference type="GO" id="GO:0019634">
    <property type="term" value="P:organic phosphonate metabolic process"/>
    <property type="evidence" value="ECO:0007669"/>
    <property type="project" value="UniProtKB-UniRule"/>
</dbReference>
<dbReference type="PROSITE" id="PS50052">
    <property type="entry name" value="GUANYLATE_KINASE_2"/>
    <property type="match status" value="1"/>
</dbReference>
<keyword evidence="3 6" id="KW-0808">Transferase</keyword>
<comment type="catalytic activity">
    <reaction evidence="1 6">
        <text>alpha-D-ribose 1,5-bisphosphate + ATP = 5-phospho-alpha-D-ribose 1-diphosphate + ADP</text>
        <dbReference type="Rhea" id="RHEA:20109"/>
        <dbReference type="ChEBI" id="CHEBI:30616"/>
        <dbReference type="ChEBI" id="CHEBI:58017"/>
        <dbReference type="ChEBI" id="CHEBI:68688"/>
        <dbReference type="ChEBI" id="CHEBI:456216"/>
        <dbReference type="EC" id="2.7.4.23"/>
    </reaction>
</comment>
<evidence type="ECO:0000256" key="2">
    <source>
        <dbReference type="ARBA" id="ARBA00005069"/>
    </source>
</evidence>
<dbReference type="Pfam" id="PF00625">
    <property type="entry name" value="Guanylate_kin"/>
    <property type="match status" value="1"/>
</dbReference>
<feature type="domain" description="Guanylate kinase-like" evidence="7">
    <location>
        <begin position="6"/>
        <end position="182"/>
    </location>
</feature>
<comment type="similarity">
    <text evidence="6">Belongs to the ribose 1,5-bisphosphokinase family.</text>
</comment>
<keyword evidence="8" id="KW-0418">Kinase</keyword>
<evidence type="ECO:0000256" key="3">
    <source>
        <dbReference type="ARBA" id="ARBA00022679"/>
    </source>
</evidence>
<feature type="binding site" evidence="6">
    <location>
        <begin position="13"/>
        <end position="20"/>
    </location>
    <ligand>
        <name>ATP</name>
        <dbReference type="ChEBI" id="CHEBI:30616"/>
    </ligand>
</feature>
<dbReference type="InterPro" id="IPR008144">
    <property type="entry name" value="Guanylate_kin-like_dom"/>
</dbReference>
<dbReference type="NCBIfam" id="TIGR02322">
    <property type="entry name" value="phosphon_PhnN"/>
    <property type="match status" value="1"/>
</dbReference>
<evidence type="ECO:0000256" key="1">
    <source>
        <dbReference type="ARBA" id="ARBA00000373"/>
    </source>
</evidence>
<keyword evidence="5 6" id="KW-0067">ATP-binding</keyword>
<dbReference type="Gene3D" id="3.40.50.300">
    <property type="entry name" value="P-loop containing nucleotide triphosphate hydrolases"/>
    <property type="match status" value="1"/>
</dbReference>
<keyword evidence="9" id="KW-1185">Reference proteome</keyword>
<dbReference type="STRING" id="28181.BEN30_15410"/>
<dbReference type="HAMAP" id="MF_00836">
    <property type="entry name" value="PhnN"/>
    <property type="match status" value="1"/>
</dbReference>
<dbReference type="AlphaFoldDB" id="A0A1E5Q5D4"/>
<evidence type="ECO:0000313" key="9">
    <source>
        <dbReference type="Proteomes" id="UP000095347"/>
    </source>
</evidence>
<dbReference type="Proteomes" id="UP000095347">
    <property type="component" value="Unassembled WGS sequence"/>
</dbReference>
<dbReference type="GO" id="GO:0006015">
    <property type="term" value="P:5-phosphoribose 1-diphosphate biosynthetic process"/>
    <property type="evidence" value="ECO:0007669"/>
    <property type="project" value="UniProtKB-UniRule"/>
</dbReference>
<dbReference type="InterPro" id="IPR008145">
    <property type="entry name" value="GK/Ca_channel_bsu"/>
</dbReference>
<dbReference type="GO" id="GO:0033863">
    <property type="term" value="F:ribose 1,5-bisphosphate phosphokinase activity"/>
    <property type="evidence" value="ECO:0007669"/>
    <property type="project" value="UniProtKB-UniRule"/>
</dbReference>
<dbReference type="PANTHER" id="PTHR23117:SF8">
    <property type="entry name" value="RIBOSE 1,5-BISPHOSPHATE PHOSPHOKINASE PHNN"/>
    <property type="match status" value="1"/>
</dbReference>
<keyword evidence="4 6" id="KW-0547">Nucleotide-binding</keyword>
<dbReference type="EMBL" id="MCGG01000055">
    <property type="protein sequence ID" value="OEJ65074.1"/>
    <property type="molecule type" value="Genomic_DNA"/>
</dbReference>
<comment type="pathway">
    <text evidence="2 6">Metabolic intermediate biosynthesis; 5-phospho-alpha-D-ribose 1-diphosphate biosynthesis; 5-phospho-alpha-D-ribose 1-diphosphate from D-ribose 5-phosphate (route II): step 3/3.</text>
</comment>
<sequence length="187" mass="20085">MSNARGTLFLVVGPSGAGKDSLIDGAKAALKTDSRYLFPQRYITRPADAGGEDHIPVSDAAFDTLEQQGKLVLSWQAHNLRYGIPALVSKLLAQGQNIIVNVSRTVVDEARRTLAPMAVLYVTVSDDVLAARLSARGRETPADIARRVARAREYELTGEDVHVIDNGGDLEDSISSFLQAIDSSHAA</sequence>
<evidence type="ECO:0000256" key="6">
    <source>
        <dbReference type="HAMAP-Rule" id="MF_00836"/>
    </source>
</evidence>
<evidence type="ECO:0000313" key="8">
    <source>
        <dbReference type="EMBL" id="OEJ65074.1"/>
    </source>
</evidence>
<dbReference type="InterPro" id="IPR012699">
    <property type="entry name" value="PhnN"/>
</dbReference>
<dbReference type="UniPathway" id="UPA00087">
    <property type="reaction ID" value="UER00175"/>
</dbReference>
<reference evidence="9" key="1">
    <citation type="submission" date="2016-07" db="EMBL/GenBank/DDBJ databases">
        <authorList>
            <person name="Florea S."/>
            <person name="Webb J.S."/>
            <person name="Jaromczyk J."/>
            <person name="Schardl C.L."/>
        </authorList>
    </citation>
    <scope>NUCLEOTIDE SEQUENCE [LARGE SCALE GENOMIC DNA]</scope>
    <source>
        <strain evidence="9">MV-1</strain>
    </source>
</reference>
<gene>
    <name evidence="6" type="primary">phnN</name>
    <name evidence="8" type="ORF">BEN30_15410</name>
</gene>
<dbReference type="OrthoDB" id="341217at2"/>
<accession>A0A1E5Q5D4</accession>
<evidence type="ECO:0000256" key="4">
    <source>
        <dbReference type="ARBA" id="ARBA00022741"/>
    </source>
</evidence>
<proteinExistence type="inferred from homology"/>
<evidence type="ECO:0000259" key="7">
    <source>
        <dbReference type="PROSITE" id="PS50052"/>
    </source>
</evidence>
<organism evidence="8 9">
    <name type="scientific">Magnetovibrio blakemorei</name>
    <dbReference type="NCBI Taxonomy" id="28181"/>
    <lineage>
        <taxon>Bacteria</taxon>
        <taxon>Pseudomonadati</taxon>
        <taxon>Pseudomonadota</taxon>
        <taxon>Alphaproteobacteria</taxon>
        <taxon>Rhodospirillales</taxon>
        <taxon>Magnetovibrionaceae</taxon>
        <taxon>Magnetovibrio</taxon>
    </lineage>
</organism>
<protein>
    <recommendedName>
        <fullName evidence="6">Ribose 1,5-bisphosphate phosphokinase PhnN</fullName>
        <ecNumber evidence="6">2.7.4.23</ecNumber>
    </recommendedName>
    <alternativeName>
        <fullName evidence="6">Ribose 1,5-bisphosphokinase</fullName>
    </alternativeName>
</protein>
<dbReference type="SMART" id="SM00072">
    <property type="entry name" value="GuKc"/>
    <property type="match status" value="1"/>
</dbReference>
<dbReference type="RefSeq" id="WP_069958963.1">
    <property type="nucleotide sequence ID" value="NZ_MCGG01000055.1"/>
</dbReference>
<name>A0A1E5Q5D4_9PROT</name>